<organism evidence="2 3">
    <name type="scientific">Punica granatum</name>
    <name type="common">Pomegranate</name>
    <dbReference type="NCBI Taxonomy" id="22663"/>
    <lineage>
        <taxon>Eukaryota</taxon>
        <taxon>Viridiplantae</taxon>
        <taxon>Streptophyta</taxon>
        <taxon>Embryophyta</taxon>
        <taxon>Tracheophyta</taxon>
        <taxon>Spermatophyta</taxon>
        <taxon>Magnoliopsida</taxon>
        <taxon>eudicotyledons</taxon>
        <taxon>Gunneridae</taxon>
        <taxon>Pentapetalae</taxon>
        <taxon>rosids</taxon>
        <taxon>malvids</taxon>
        <taxon>Myrtales</taxon>
        <taxon>Lythraceae</taxon>
        <taxon>Punica</taxon>
    </lineage>
</organism>
<sequence length="204" mass="22849">MEETIRALQIGTSCLDFGDNDWNLFPGMLLPPKIKIPDFKRYDGTSDPRHHLHLIEAGKKLDMGVKLGRIEGPSKKKDGETPKKQTIGTARRNKDTTIGNPYQSQQAYPLTPPIVIQSQTPQQYAPTQVQQGRPPASRSPQPAQRAPTLRTQQGNTAQLRLRKQYTNLPTPSSHIFRQLLVGNKIKTEAPGPYFDPAVQNQNLH</sequence>
<feature type="region of interest" description="Disordered" evidence="1">
    <location>
        <begin position="69"/>
        <end position="106"/>
    </location>
</feature>
<keyword evidence="3" id="KW-1185">Reference proteome</keyword>
<dbReference type="AlphaFoldDB" id="A0A2I0L9A9"/>
<feature type="compositionally biased region" description="Polar residues" evidence="1">
    <location>
        <begin position="96"/>
        <end position="106"/>
    </location>
</feature>
<feature type="non-terminal residue" evidence="2">
    <location>
        <position position="204"/>
    </location>
</feature>
<dbReference type="EMBL" id="PGOL01000098">
    <property type="protein sequence ID" value="PKI77279.1"/>
    <property type="molecule type" value="Genomic_DNA"/>
</dbReference>
<evidence type="ECO:0000256" key="1">
    <source>
        <dbReference type="SAM" id="MobiDB-lite"/>
    </source>
</evidence>
<feature type="compositionally biased region" description="Polar residues" evidence="1">
    <location>
        <begin position="121"/>
        <end position="131"/>
    </location>
</feature>
<feature type="compositionally biased region" description="Basic and acidic residues" evidence="1">
    <location>
        <begin position="69"/>
        <end position="83"/>
    </location>
</feature>
<name>A0A2I0L9A9_PUNGR</name>
<proteinExistence type="predicted"/>
<evidence type="ECO:0000313" key="2">
    <source>
        <dbReference type="EMBL" id="PKI77279.1"/>
    </source>
</evidence>
<comment type="caution">
    <text evidence="2">The sequence shown here is derived from an EMBL/GenBank/DDBJ whole genome shotgun (WGS) entry which is preliminary data.</text>
</comment>
<feature type="region of interest" description="Disordered" evidence="1">
    <location>
        <begin position="121"/>
        <end position="154"/>
    </location>
</feature>
<evidence type="ECO:0000313" key="3">
    <source>
        <dbReference type="Proteomes" id="UP000233551"/>
    </source>
</evidence>
<accession>A0A2I0L9A9</accession>
<dbReference type="Proteomes" id="UP000233551">
    <property type="component" value="Unassembled WGS sequence"/>
</dbReference>
<protein>
    <submittedName>
        <fullName evidence="2">Uncharacterized protein</fullName>
    </submittedName>
</protein>
<gene>
    <name evidence="2" type="ORF">CRG98_002348</name>
</gene>
<reference evidence="2 3" key="1">
    <citation type="submission" date="2017-11" db="EMBL/GenBank/DDBJ databases">
        <title>De-novo sequencing of pomegranate (Punica granatum L.) genome.</title>
        <authorList>
            <person name="Akparov Z."/>
            <person name="Amiraslanov A."/>
            <person name="Hajiyeva S."/>
            <person name="Abbasov M."/>
            <person name="Kaur K."/>
            <person name="Hamwieh A."/>
            <person name="Solovyev V."/>
            <person name="Salamov A."/>
            <person name="Braich B."/>
            <person name="Kosarev P."/>
            <person name="Mahmoud A."/>
            <person name="Hajiyev E."/>
            <person name="Babayeva S."/>
            <person name="Izzatullayeva V."/>
            <person name="Mammadov A."/>
            <person name="Mammadov A."/>
            <person name="Sharifova S."/>
            <person name="Ojaghi J."/>
            <person name="Eynullazada K."/>
            <person name="Bayramov B."/>
            <person name="Abdulazimova A."/>
            <person name="Shahmuradov I."/>
        </authorList>
    </citation>
    <scope>NUCLEOTIDE SEQUENCE [LARGE SCALE GENOMIC DNA]</scope>
    <source>
        <strain evidence="3">cv. AG2017</strain>
        <tissue evidence="2">Leaf</tissue>
    </source>
</reference>